<reference evidence="2" key="2">
    <citation type="journal article" date="2022" name="Microb. Genom.">
        <title>A chromosome-scale genome assembly of the tomato pathogen Cladosporium fulvum reveals a compartmentalized genome architecture and the presence of a dispensable chromosome.</title>
        <authorList>
            <person name="Zaccaron A.Z."/>
            <person name="Chen L.H."/>
            <person name="Samaras A."/>
            <person name="Stergiopoulos I."/>
        </authorList>
    </citation>
    <scope>NUCLEOTIDE SEQUENCE</scope>
    <source>
        <strain evidence="2">Race5_Kim</strain>
    </source>
</reference>
<evidence type="ECO:0000313" key="2">
    <source>
        <dbReference type="EMBL" id="UJO17372.1"/>
    </source>
</evidence>
<organism evidence="2 3">
    <name type="scientific">Passalora fulva</name>
    <name type="common">Tomato leaf mold</name>
    <name type="synonym">Cladosporium fulvum</name>
    <dbReference type="NCBI Taxonomy" id="5499"/>
    <lineage>
        <taxon>Eukaryota</taxon>
        <taxon>Fungi</taxon>
        <taxon>Dikarya</taxon>
        <taxon>Ascomycota</taxon>
        <taxon>Pezizomycotina</taxon>
        <taxon>Dothideomycetes</taxon>
        <taxon>Dothideomycetidae</taxon>
        <taxon>Mycosphaerellales</taxon>
        <taxon>Mycosphaerellaceae</taxon>
        <taxon>Fulvia</taxon>
    </lineage>
</organism>
<accession>A0A9Q8P8U5</accession>
<evidence type="ECO:0000256" key="1">
    <source>
        <dbReference type="SAM" id="MobiDB-lite"/>
    </source>
</evidence>
<dbReference type="GeneID" id="71986050"/>
<dbReference type="Proteomes" id="UP000756132">
    <property type="component" value="Chromosome 5"/>
</dbReference>
<reference evidence="2" key="1">
    <citation type="submission" date="2021-12" db="EMBL/GenBank/DDBJ databases">
        <authorList>
            <person name="Zaccaron A."/>
            <person name="Stergiopoulos I."/>
        </authorList>
    </citation>
    <scope>NUCLEOTIDE SEQUENCE</scope>
    <source>
        <strain evidence="2">Race5_Kim</strain>
    </source>
</reference>
<name>A0A9Q8P8U5_PASFU</name>
<feature type="region of interest" description="Disordered" evidence="1">
    <location>
        <begin position="61"/>
        <end position="82"/>
    </location>
</feature>
<keyword evidence="3" id="KW-1185">Reference proteome</keyword>
<dbReference type="KEGG" id="ffu:CLAFUR5_06172"/>
<proteinExistence type="predicted"/>
<dbReference type="EMBL" id="CP090167">
    <property type="protein sequence ID" value="UJO17372.1"/>
    <property type="molecule type" value="Genomic_DNA"/>
</dbReference>
<dbReference type="AlphaFoldDB" id="A0A9Q8P8U5"/>
<dbReference type="RefSeq" id="XP_047761738.1">
    <property type="nucleotide sequence ID" value="XM_047905320.1"/>
</dbReference>
<gene>
    <name evidence="2" type="ORF">CLAFUR5_06172</name>
</gene>
<evidence type="ECO:0000313" key="3">
    <source>
        <dbReference type="Proteomes" id="UP000756132"/>
    </source>
</evidence>
<protein>
    <submittedName>
        <fullName evidence="2">Uncharacterized protein</fullName>
    </submittedName>
</protein>
<sequence length="82" mass="9552">MSLMGREWLLMQETYSLPQRSKSPASERLHRETYMGATKGQKGNETLIPVFFSRNKHVTAFPPRLPKTSRREARKQVVIRAH</sequence>